<dbReference type="PANTHER" id="PTHR31805">
    <property type="entry name" value="RECEPTOR-LIKE KINASE, PUTATIVE (DUF1421)-RELATED"/>
    <property type="match status" value="1"/>
</dbReference>
<protein>
    <recommendedName>
        <fullName evidence="3">DUF1421 domain-containing protein</fullName>
    </recommendedName>
</protein>
<gene>
    <name evidence="4" type="ORF">DVH24_037263</name>
</gene>
<evidence type="ECO:0000313" key="5">
    <source>
        <dbReference type="Proteomes" id="UP000290289"/>
    </source>
</evidence>
<feature type="compositionally biased region" description="Polar residues" evidence="2">
    <location>
        <begin position="96"/>
        <end position="107"/>
    </location>
</feature>
<feature type="compositionally biased region" description="Low complexity" evidence="2">
    <location>
        <begin position="429"/>
        <end position="443"/>
    </location>
</feature>
<feature type="coiled-coil region" evidence="1">
    <location>
        <begin position="153"/>
        <end position="194"/>
    </location>
</feature>
<feature type="compositionally biased region" description="Low complexity" evidence="2">
    <location>
        <begin position="75"/>
        <end position="86"/>
    </location>
</feature>
<evidence type="ECO:0000313" key="4">
    <source>
        <dbReference type="EMBL" id="RXH69479.1"/>
    </source>
</evidence>
<feature type="region of interest" description="Disordered" evidence="2">
    <location>
        <begin position="211"/>
        <end position="497"/>
    </location>
</feature>
<evidence type="ECO:0000256" key="1">
    <source>
        <dbReference type="SAM" id="Coils"/>
    </source>
</evidence>
<evidence type="ECO:0000256" key="2">
    <source>
        <dbReference type="SAM" id="MobiDB-lite"/>
    </source>
</evidence>
<evidence type="ECO:0000259" key="3">
    <source>
        <dbReference type="Pfam" id="PF07223"/>
    </source>
</evidence>
<feature type="compositionally biased region" description="Polar residues" evidence="2">
    <location>
        <begin position="274"/>
        <end position="283"/>
    </location>
</feature>
<keyword evidence="1" id="KW-0175">Coiled coil</keyword>
<feature type="compositionally biased region" description="Polar residues" evidence="2">
    <location>
        <begin position="1"/>
        <end position="12"/>
    </location>
</feature>
<dbReference type="EMBL" id="RDQH01000343">
    <property type="protein sequence ID" value="RXH69479.1"/>
    <property type="molecule type" value="Genomic_DNA"/>
</dbReference>
<accession>A0A498HEN9</accession>
<comment type="caution">
    <text evidence="4">The sequence shown here is derived from an EMBL/GenBank/DDBJ whole genome shotgun (WGS) entry which is preliminary data.</text>
</comment>
<feature type="region of interest" description="Disordered" evidence="2">
    <location>
        <begin position="74"/>
        <end position="109"/>
    </location>
</feature>
<feature type="compositionally biased region" description="Low complexity" evidence="2">
    <location>
        <begin position="324"/>
        <end position="335"/>
    </location>
</feature>
<dbReference type="AlphaFoldDB" id="A0A498HEN9"/>
<reference evidence="4 5" key="1">
    <citation type="submission" date="2018-10" db="EMBL/GenBank/DDBJ databases">
        <title>A high-quality apple genome assembly.</title>
        <authorList>
            <person name="Hu J."/>
        </authorList>
    </citation>
    <scope>NUCLEOTIDE SEQUENCE [LARGE SCALE GENOMIC DNA]</scope>
    <source>
        <strain evidence="5">cv. HFTH1</strain>
        <tissue evidence="4">Young leaf</tissue>
    </source>
</reference>
<keyword evidence="5" id="KW-1185">Reference proteome</keyword>
<feature type="compositionally biased region" description="Polar residues" evidence="2">
    <location>
        <begin position="211"/>
        <end position="240"/>
    </location>
</feature>
<feature type="domain" description="DUF1421" evidence="3">
    <location>
        <begin position="497"/>
        <end position="541"/>
    </location>
</feature>
<dbReference type="Pfam" id="PF07223">
    <property type="entry name" value="DUF1421"/>
    <property type="match status" value="1"/>
</dbReference>
<feature type="compositionally biased region" description="Pro residues" evidence="2">
    <location>
        <begin position="312"/>
        <end position="323"/>
    </location>
</feature>
<feature type="compositionally biased region" description="Polar residues" evidence="2">
    <location>
        <begin position="444"/>
        <end position="460"/>
    </location>
</feature>
<name>A0A498HEN9_MALDO</name>
<feature type="compositionally biased region" description="Low complexity" evidence="2">
    <location>
        <begin position="382"/>
        <end position="396"/>
    </location>
</feature>
<organism evidence="4 5">
    <name type="scientific">Malus domestica</name>
    <name type="common">Apple</name>
    <name type="synonym">Pyrus malus</name>
    <dbReference type="NCBI Taxonomy" id="3750"/>
    <lineage>
        <taxon>Eukaryota</taxon>
        <taxon>Viridiplantae</taxon>
        <taxon>Streptophyta</taxon>
        <taxon>Embryophyta</taxon>
        <taxon>Tracheophyta</taxon>
        <taxon>Spermatophyta</taxon>
        <taxon>Magnoliopsida</taxon>
        <taxon>eudicotyledons</taxon>
        <taxon>Gunneridae</taxon>
        <taxon>Pentapetalae</taxon>
        <taxon>rosids</taxon>
        <taxon>fabids</taxon>
        <taxon>Rosales</taxon>
        <taxon>Rosaceae</taxon>
        <taxon>Amygdaloideae</taxon>
        <taxon>Maleae</taxon>
        <taxon>Malus</taxon>
    </lineage>
</organism>
<dbReference type="InterPro" id="IPR010820">
    <property type="entry name" value="DUF1421"/>
</dbReference>
<proteinExistence type="predicted"/>
<sequence length="552" mass="59476">MDLSQGSAQQQHHQNDDFINLMKIDSNTSNSHLEGGGEEEYQVGGGGHGSGIYNKENQDMLPSYDFQPIRPVVGASSPSPSFDAAPNLGGGGPTRAWNSGESKSNAASPIRNYGSMDSLEPAKLVLEKDRNVVILSEIDQTMKKHADNLLHVLEGVSARLTQLESRSRNLENSVDDLKGILRDVQTDVKDLKDAQEMVELNLARIQVSNTKIDPQLESQNAGQRHTEQTAASAPQHSHQQIHPPMNLPPSLPGVSYPNAPPQPIPQNAPHAVQLPNQFSQNQIPPVPQRDPYFPAPGQTQEAPNHQYQLPPGQQPAPLPPVPPHQQFQPTTQPQYSQPPPQLPQQHPSLAPVNPSQIQPKLGHHTEESPYIPSQNYPPSLRQPPSHTPSGHPPSQQYYSPASNAYEPPSSRPSAGYPSGYNPPSGLGESYQYGGPPSQYGGSSTMQPQHHSSSATAQSGGSCYPQLPTARVLPHANPTPSGAGGSPPSSGSGSRVPIDDVIDQVATMGFSRDQVRAAVRKLTDSGQSVDLNVVLDKMMTDSDVQPPRGWYGR</sequence>
<feature type="region of interest" description="Disordered" evidence="2">
    <location>
        <begin position="1"/>
        <end position="58"/>
    </location>
</feature>
<dbReference type="PANTHER" id="PTHR31805:SF14">
    <property type="entry name" value="RECEPTOR-LIKE KINASE, PUTATIVE (DUF1421)-RELATED"/>
    <property type="match status" value="1"/>
</dbReference>
<dbReference type="Proteomes" id="UP000290289">
    <property type="component" value="Chromosome 17"/>
</dbReference>